<proteinExistence type="predicted"/>
<evidence type="ECO:0000313" key="1">
    <source>
        <dbReference type="EMBL" id="GIM10791.1"/>
    </source>
</evidence>
<accession>A0A8J4GM46</accession>
<organism evidence="1 2">
    <name type="scientific">Volvox reticuliferus</name>
    <dbReference type="NCBI Taxonomy" id="1737510"/>
    <lineage>
        <taxon>Eukaryota</taxon>
        <taxon>Viridiplantae</taxon>
        <taxon>Chlorophyta</taxon>
        <taxon>core chlorophytes</taxon>
        <taxon>Chlorophyceae</taxon>
        <taxon>CS clade</taxon>
        <taxon>Chlamydomonadales</taxon>
        <taxon>Volvocaceae</taxon>
        <taxon>Volvox</taxon>
    </lineage>
</organism>
<name>A0A8J4GM46_9CHLO</name>
<dbReference type="AlphaFoldDB" id="A0A8J4GM46"/>
<comment type="caution">
    <text evidence="1">The sequence shown here is derived from an EMBL/GenBank/DDBJ whole genome shotgun (WGS) entry which is preliminary data.</text>
</comment>
<protein>
    <submittedName>
        <fullName evidence="1">Uncharacterized protein</fullName>
    </submittedName>
</protein>
<gene>
    <name evidence="1" type="ORF">Vretimale_14359</name>
</gene>
<dbReference type="Proteomes" id="UP000722791">
    <property type="component" value="Unassembled WGS sequence"/>
</dbReference>
<evidence type="ECO:0000313" key="2">
    <source>
        <dbReference type="Proteomes" id="UP000722791"/>
    </source>
</evidence>
<reference evidence="1" key="1">
    <citation type="journal article" date="2021" name="Proc. Natl. Acad. Sci. U.S.A.">
        <title>Three genomes in the algal genus Volvox reveal the fate of a haploid sex-determining region after a transition to homothallism.</title>
        <authorList>
            <person name="Yamamoto K."/>
            <person name="Hamaji T."/>
            <person name="Kawai-Toyooka H."/>
            <person name="Matsuzaki R."/>
            <person name="Takahashi F."/>
            <person name="Nishimura Y."/>
            <person name="Kawachi M."/>
            <person name="Noguchi H."/>
            <person name="Minakuchi Y."/>
            <person name="Umen J.G."/>
            <person name="Toyoda A."/>
            <person name="Nozaki H."/>
        </authorList>
    </citation>
    <scope>NUCLEOTIDE SEQUENCE</scope>
    <source>
        <strain evidence="1">NIES-3785</strain>
    </source>
</reference>
<dbReference type="EMBL" id="BNCQ01000036">
    <property type="protein sequence ID" value="GIM10791.1"/>
    <property type="molecule type" value="Genomic_DNA"/>
</dbReference>
<sequence length="115" mass="12533">MKRCRYGNSWRTEQAAAMGEVMAALSSNKLVLREELQVRQEMYATLMYGRPAQSCGGGISGATVGFGAGTTENEELRKLGGGRLGGLVDNNEKKGSLFCRYCGFYGCVLVRYSGW</sequence>